<dbReference type="PANTHER" id="PTHR30203:SF24">
    <property type="entry name" value="BLR4935 PROTEIN"/>
    <property type="match status" value="1"/>
</dbReference>
<comment type="caution">
    <text evidence="2">The sequence shown here is derived from an EMBL/GenBank/DDBJ whole genome shotgun (WGS) entry which is preliminary data.</text>
</comment>
<dbReference type="Proteomes" id="UP000233256">
    <property type="component" value="Unassembled WGS sequence"/>
</dbReference>
<evidence type="ECO:0000313" key="2">
    <source>
        <dbReference type="EMBL" id="PKK89813.1"/>
    </source>
</evidence>
<evidence type="ECO:0000313" key="3">
    <source>
        <dbReference type="Proteomes" id="UP000233256"/>
    </source>
</evidence>
<sequence length="477" mass="53302">MSMNMIEFNFSSKSLKQSLKHSFGQSLRQSVPRTFSMLFLSVLFSLVLLAFITTSSVMASESLVSGSPSLGTMDADSAAGPFLRLNELLIRADELNPQLRSAHAQWQAALERAPQVSSMPDPRFTYGYFVESVQTRTGPQKHKIGISQTFPGSGKLSLREKMALHEADAMYQEYVQARLKLIQEIRSAFHEYGYLHEAIRVSRQHMNLLKGMESVASLRFSSGNASQNALIQIQVEQGKLEDRIIELEALRKPLSSNLIAAVGSGETGLLPWPDKGESELLQIQQNALKNQLSELNPMLKKLRSLGKGADSAVRLAERNFRPDLTFGLEFIDVDGGRDPMIAMISFNLPVHRAPLQAARREAVKRRESIDENITEQQNRLQGRLDLAIHYFHDALRKNSLYRKTLVPKAQQAIEVALRGFESGVVSFAELLDAERTLLEFQLMAQRQIANAHKYLAEIDSIAGNDMIMNSGTVNSEQ</sequence>
<dbReference type="Pfam" id="PF02321">
    <property type="entry name" value="OEP"/>
    <property type="match status" value="1"/>
</dbReference>
<dbReference type="GO" id="GO:0015562">
    <property type="term" value="F:efflux transmembrane transporter activity"/>
    <property type="evidence" value="ECO:0007669"/>
    <property type="project" value="InterPro"/>
</dbReference>
<dbReference type="PANTHER" id="PTHR30203">
    <property type="entry name" value="OUTER MEMBRANE CATION EFFLUX PROTEIN"/>
    <property type="match status" value="1"/>
</dbReference>
<organism evidence="2 3">
    <name type="scientific">Candidatus Wallbacteria bacterium HGW-Wallbacteria-1</name>
    <dbReference type="NCBI Taxonomy" id="2013854"/>
    <lineage>
        <taxon>Bacteria</taxon>
        <taxon>Candidatus Walliibacteriota</taxon>
    </lineage>
</organism>
<dbReference type="SUPFAM" id="SSF56954">
    <property type="entry name" value="Outer membrane efflux proteins (OEP)"/>
    <property type="match status" value="1"/>
</dbReference>
<evidence type="ECO:0008006" key="4">
    <source>
        <dbReference type="Google" id="ProtNLM"/>
    </source>
</evidence>
<reference evidence="2 3" key="1">
    <citation type="journal article" date="2017" name="ISME J.">
        <title>Potential for microbial H2 and metal transformations associated with novel bacteria and archaea in deep terrestrial subsurface sediments.</title>
        <authorList>
            <person name="Hernsdorf A.W."/>
            <person name="Amano Y."/>
            <person name="Miyakawa K."/>
            <person name="Ise K."/>
            <person name="Suzuki Y."/>
            <person name="Anantharaman K."/>
            <person name="Probst A."/>
            <person name="Burstein D."/>
            <person name="Thomas B.C."/>
            <person name="Banfield J.F."/>
        </authorList>
    </citation>
    <scope>NUCLEOTIDE SEQUENCE [LARGE SCALE GENOMIC DNA]</scope>
    <source>
        <strain evidence="2">HGW-Wallbacteria-1</strain>
    </source>
</reference>
<dbReference type="InterPro" id="IPR003423">
    <property type="entry name" value="OMP_efflux"/>
</dbReference>
<dbReference type="AlphaFoldDB" id="A0A2N1PN89"/>
<evidence type="ECO:0000256" key="1">
    <source>
        <dbReference type="ARBA" id="ARBA00007613"/>
    </source>
</evidence>
<accession>A0A2N1PN89</accession>
<gene>
    <name evidence="2" type="ORF">CVV64_12370</name>
</gene>
<dbReference type="InterPro" id="IPR010131">
    <property type="entry name" value="MdtP/NodT-like"/>
</dbReference>
<dbReference type="EMBL" id="PGXC01000011">
    <property type="protein sequence ID" value="PKK89813.1"/>
    <property type="molecule type" value="Genomic_DNA"/>
</dbReference>
<protein>
    <recommendedName>
        <fullName evidence="4">TolC family protein</fullName>
    </recommendedName>
</protein>
<proteinExistence type="inferred from homology"/>
<comment type="similarity">
    <text evidence="1">Belongs to the outer membrane factor (OMF) (TC 1.B.17) family.</text>
</comment>
<name>A0A2N1PN89_9BACT</name>
<dbReference type="Gene3D" id="1.20.1600.10">
    <property type="entry name" value="Outer membrane efflux proteins (OEP)"/>
    <property type="match status" value="1"/>
</dbReference>